<dbReference type="EMBL" id="BJON01000013">
    <property type="protein sequence ID" value="GED69531.1"/>
    <property type="molecule type" value="Genomic_DNA"/>
</dbReference>
<dbReference type="OrthoDB" id="9780586at2"/>
<accession>A0A0K9YY60</accession>
<dbReference type="GO" id="GO:0016787">
    <property type="term" value="F:hydrolase activity"/>
    <property type="evidence" value="ECO:0007669"/>
    <property type="project" value="UniProtKB-KW"/>
</dbReference>
<dbReference type="AlphaFoldDB" id="A0A0K9YY60"/>
<gene>
    <name evidence="3" type="ORF">ADS79_06775</name>
    <name evidence="2" type="ORF">BRE01_32330</name>
</gene>
<dbReference type="Gene3D" id="3.90.79.10">
    <property type="entry name" value="Nucleoside Triphosphate Pyrophosphohydrolase"/>
    <property type="match status" value="1"/>
</dbReference>
<dbReference type="InterPro" id="IPR000086">
    <property type="entry name" value="NUDIX_hydrolase_dom"/>
</dbReference>
<dbReference type="InterPro" id="IPR015797">
    <property type="entry name" value="NUDIX_hydrolase-like_dom_sf"/>
</dbReference>
<feature type="domain" description="Nudix hydrolase" evidence="1">
    <location>
        <begin position="29"/>
        <end position="168"/>
    </location>
</feature>
<name>A0A0K9YY60_9BACL</name>
<reference evidence="2 5" key="3">
    <citation type="submission" date="2019-06" db="EMBL/GenBank/DDBJ databases">
        <title>Whole genome shotgun sequence of Brevibacillus reuszeri NBRC 15719.</title>
        <authorList>
            <person name="Hosoyama A."/>
            <person name="Uohara A."/>
            <person name="Ohji S."/>
            <person name="Ichikawa N."/>
        </authorList>
    </citation>
    <scope>NUCLEOTIDE SEQUENCE [LARGE SCALE GENOMIC DNA]</scope>
    <source>
        <strain evidence="2 5">NBRC 15719</strain>
    </source>
</reference>
<dbReference type="Proteomes" id="UP000319578">
    <property type="component" value="Unassembled WGS sequence"/>
</dbReference>
<dbReference type="STRING" id="54915.ADS79_06775"/>
<sequence>MQQEQLDIFDEAGQHIGVEARSKVHQLGLWHQTFHCWIYRVAHEQIEILFQKRHPQKDTCANLLDITSAGHLLASEQPADGVRELYEELGLSVRFEQLSEIGMIRDVMSSPGIIDKEICHTFALECEQPLHEYVIQEEEVTGLLWVRLEPLTKLFADELAEIAATGFLLNESGAAIDTACKVTKAEFVPHEEHYYAQVFTAIKRLAGKE</sequence>
<dbReference type="PROSITE" id="PS51462">
    <property type="entry name" value="NUDIX"/>
    <property type="match status" value="1"/>
</dbReference>
<dbReference type="Pfam" id="PF00293">
    <property type="entry name" value="NUDIX"/>
    <property type="match status" value="1"/>
</dbReference>
<dbReference type="PANTHER" id="PTHR10885:SF0">
    <property type="entry name" value="ISOPENTENYL-DIPHOSPHATE DELTA-ISOMERASE"/>
    <property type="match status" value="1"/>
</dbReference>
<dbReference type="PANTHER" id="PTHR10885">
    <property type="entry name" value="ISOPENTENYL-DIPHOSPHATE DELTA-ISOMERASE"/>
    <property type="match status" value="1"/>
</dbReference>
<evidence type="ECO:0000313" key="2">
    <source>
        <dbReference type="EMBL" id="GED69531.1"/>
    </source>
</evidence>
<dbReference type="RefSeq" id="WP_049737645.1">
    <property type="nucleotide sequence ID" value="NZ_BJON01000013.1"/>
</dbReference>
<dbReference type="GO" id="GO:0016853">
    <property type="term" value="F:isomerase activity"/>
    <property type="evidence" value="ECO:0007669"/>
    <property type="project" value="UniProtKB-KW"/>
</dbReference>
<keyword evidence="5" id="KW-1185">Reference proteome</keyword>
<organism evidence="3 4">
    <name type="scientific">Brevibacillus reuszeri</name>
    <dbReference type="NCBI Taxonomy" id="54915"/>
    <lineage>
        <taxon>Bacteria</taxon>
        <taxon>Bacillati</taxon>
        <taxon>Bacillota</taxon>
        <taxon>Bacilli</taxon>
        <taxon>Bacillales</taxon>
        <taxon>Paenibacillaceae</taxon>
        <taxon>Brevibacillus</taxon>
    </lineage>
</organism>
<dbReference type="CDD" id="cd04692">
    <property type="entry name" value="NUDIX_Hydrolase"/>
    <property type="match status" value="1"/>
</dbReference>
<evidence type="ECO:0000313" key="3">
    <source>
        <dbReference type="EMBL" id="KNB73638.1"/>
    </source>
</evidence>
<dbReference type="EMBL" id="LGIQ01000005">
    <property type="protein sequence ID" value="KNB73638.1"/>
    <property type="molecule type" value="Genomic_DNA"/>
</dbReference>
<dbReference type="Proteomes" id="UP000036834">
    <property type="component" value="Unassembled WGS sequence"/>
</dbReference>
<comment type="caution">
    <text evidence="3">The sequence shown here is derived from an EMBL/GenBank/DDBJ whole genome shotgun (WGS) entry which is preliminary data.</text>
</comment>
<protein>
    <submittedName>
        <fullName evidence="3">Isopentenyl-diphosphate delta-isomerase</fullName>
    </submittedName>
    <submittedName>
        <fullName evidence="2">Nudix hydrolase</fullName>
    </submittedName>
</protein>
<reference evidence="4" key="1">
    <citation type="submission" date="2015-07" db="EMBL/GenBank/DDBJ databases">
        <title>Genome sequencing project for genomic taxonomy and phylogenomics of Bacillus-like bacteria.</title>
        <authorList>
            <person name="Liu B."/>
            <person name="Wang J."/>
            <person name="Zhu Y."/>
            <person name="Liu G."/>
            <person name="Chen Q."/>
            <person name="Chen Z."/>
            <person name="Lan J."/>
            <person name="Che J."/>
            <person name="Ge C."/>
            <person name="Shi H."/>
            <person name="Pan Z."/>
            <person name="Liu X."/>
        </authorList>
    </citation>
    <scope>NUCLEOTIDE SEQUENCE [LARGE SCALE GENOMIC DNA]</scope>
    <source>
        <strain evidence="4">DSM 9887</strain>
    </source>
</reference>
<keyword evidence="3" id="KW-0413">Isomerase</keyword>
<dbReference type="PATRIC" id="fig|54915.3.peg.6781"/>
<dbReference type="SUPFAM" id="SSF55811">
    <property type="entry name" value="Nudix"/>
    <property type="match status" value="1"/>
</dbReference>
<keyword evidence="2" id="KW-0378">Hydrolase</keyword>
<evidence type="ECO:0000259" key="1">
    <source>
        <dbReference type="PROSITE" id="PS51462"/>
    </source>
</evidence>
<evidence type="ECO:0000313" key="4">
    <source>
        <dbReference type="Proteomes" id="UP000036834"/>
    </source>
</evidence>
<evidence type="ECO:0000313" key="5">
    <source>
        <dbReference type="Proteomes" id="UP000319578"/>
    </source>
</evidence>
<reference evidence="3" key="2">
    <citation type="submission" date="2015-07" db="EMBL/GenBank/DDBJ databases">
        <title>MeaNS - Measles Nucleotide Surveillance Program.</title>
        <authorList>
            <person name="Tran T."/>
            <person name="Druce J."/>
        </authorList>
    </citation>
    <scope>NUCLEOTIDE SEQUENCE</scope>
    <source>
        <strain evidence="3">DSM 9887</strain>
    </source>
</reference>
<proteinExistence type="predicted"/>